<feature type="transmembrane region" description="Helical" evidence="5">
    <location>
        <begin position="267"/>
        <end position="287"/>
    </location>
</feature>
<evidence type="ECO:0000256" key="5">
    <source>
        <dbReference type="SAM" id="Phobius"/>
    </source>
</evidence>
<comment type="caution">
    <text evidence="7">The sequence shown here is derived from an EMBL/GenBank/DDBJ whole genome shotgun (WGS) entry which is preliminary data.</text>
</comment>
<evidence type="ECO:0000256" key="3">
    <source>
        <dbReference type="ARBA" id="ARBA00022989"/>
    </source>
</evidence>
<accession>A0ABR3VVV3</accession>
<feature type="transmembrane region" description="Helical" evidence="5">
    <location>
        <begin position="235"/>
        <end position="255"/>
    </location>
</feature>
<dbReference type="InterPro" id="IPR032805">
    <property type="entry name" value="Wax_synthase_dom"/>
</dbReference>
<keyword evidence="8" id="KW-1185">Reference proteome</keyword>
<keyword evidence="2 5" id="KW-0812">Transmembrane</keyword>
<evidence type="ECO:0000256" key="2">
    <source>
        <dbReference type="ARBA" id="ARBA00022692"/>
    </source>
</evidence>
<feature type="transmembrane region" description="Helical" evidence="5">
    <location>
        <begin position="299"/>
        <end position="320"/>
    </location>
</feature>
<evidence type="ECO:0000256" key="4">
    <source>
        <dbReference type="ARBA" id="ARBA00023136"/>
    </source>
</evidence>
<evidence type="ECO:0000259" key="6">
    <source>
        <dbReference type="Pfam" id="PF13813"/>
    </source>
</evidence>
<comment type="subcellular location">
    <subcellularLocation>
        <location evidence="1">Membrane</location>
        <topology evidence="1">Multi-pass membrane protein</topology>
    </subcellularLocation>
</comment>
<keyword evidence="4 5" id="KW-0472">Membrane</keyword>
<sequence>MLQYIRLLTPSLAGLWAQSVTLNIVHITSILLIEKWPSPHVEGLFAGSSFRATWRLWANPQLLNPSVTNDPQEQDDTTGKKTKPQEPLSIFLLLRLAKLPLYYTLYTHLLPLLFSETLGSLSAADVADPALLARLPALTAREAVVRGYTALVWAWESLVFLDGANAALSIIFVLSGVDEPRDWPPLFGSPSAAACGLRGFWSGFWHRLVVRPYGSVGRAVARWLRVRGTRAEKSVMAFVVFLLSGLSHGAVSWRMGHKDWVVDVQWFMFNFMACSFELFVLSALRGLARRVGWARELALLEASWLGQLVGYSWVFGFFFWTVPVWRWPRLHKQLETAEIWMRLLSKMTLVPKEAHQG</sequence>
<organism evidence="7 8">
    <name type="scientific">Diaporthe australafricana</name>
    <dbReference type="NCBI Taxonomy" id="127596"/>
    <lineage>
        <taxon>Eukaryota</taxon>
        <taxon>Fungi</taxon>
        <taxon>Dikarya</taxon>
        <taxon>Ascomycota</taxon>
        <taxon>Pezizomycotina</taxon>
        <taxon>Sordariomycetes</taxon>
        <taxon>Sordariomycetidae</taxon>
        <taxon>Diaporthales</taxon>
        <taxon>Diaporthaceae</taxon>
        <taxon>Diaporthe</taxon>
    </lineage>
</organism>
<protein>
    <recommendedName>
        <fullName evidence="6">Wax synthase domain-containing protein</fullName>
    </recommendedName>
</protein>
<dbReference type="EMBL" id="JAWRVE010000270">
    <property type="protein sequence ID" value="KAL1846338.1"/>
    <property type="molecule type" value="Genomic_DNA"/>
</dbReference>
<evidence type="ECO:0000313" key="8">
    <source>
        <dbReference type="Proteomes" id="UP001583177"/>
    </source>
</evidence>
<feature type="domain" description="Wax synthase" evidence="6">
    <location>
        <begin position="183"/>
        <end position="268"/>
    </location>
</feature>
<name>A0ABR3VVV3_9PEZI</name>
<proteinExistence type="predicted"/>
<evidence type="ECO:0000256" key="1">
    <source>
        <dbReference type="ARBA" id="ARBA00004141"/>
    </source>
</evidence>
<dbReference type="Pfam" id="PF13813">
    <property type="entry name" value="MBOAT_2"/>
    <property type="match status" value="1"/>
</dbReference>
<evidence type="ECO:0000313" key="7">
    <source>
        <dbReference type="EMBL" id="KAL1846338.1"/>
    </source>
</evidence>
<gene>
    <name evidence="7" type="ORF">Daus18300_014279</name>
</gene>
<keyword evidence="3 5" id="KW-1133">Transmembrane helix</keyword>
<dbReference type="Proteomes" id="UP001583177">
    <property type="component" value="Unassembled WGS sequence"/>
</dbReference>
<reference evidence="7 8" key="1">
    <citation type="journal article" date="2024" name="IMA Fungus">
        <title>IMA Genome - F19 : A genome assembly and annotation guide to empower mycologists, including annotated draft genome sequences of Ceratocystis pirilliformis, Diaporthe australafricana, Fusarium ophioides, Paecilomyces lecythidis, and Sporothrix stenoceras.</title>
        <authorList>
            <person name="Aylward J."/>
            <person name="Wilson A.M."/>
            <person name="Visagie C.M."/>
            <person name="Spraker J."/>
            <person name="Barnes I."/>
            <person name="Buitendag C."/>
            <person name="Ceriani C."/>
            <person name="Del Mar Angel L."/>
            <person name="du Plessis D."/>
            <person name="Fuchs T."/>
            <person name="Gasser K."/>
            <person name="Kramer D."/>
            <person name="Li W."/>
            <person name="Munsamy K."/>
            <person name="Piso A."/>
            <person name="Price J.L."/>
            <person name="Sonnekus B."/>
            <person name="Thomas C."/>
            <person name="van der Nest A."/>
            <person name="van Dijk A."/>
            <person name="van Heerden A."/>
            <person name="van Vuuren N."/>
            <person name="Yilmaz N."/>
            <person name="Duong T.A."/>
            <person name="van der Merwe N.A."/>
            <person name="Wingfield M.J."/>
            <person name="Wingfield B.D."/>
        </authorList>
    </citation>
    <scope>NUCLEOTIDE SEQUENCE [LARGE SCALE GENOMIC DNA]</scope>
    <source>
        <strain evidence="7 8">CMW 18300</strain>
    </source>
</reference>